<protein>
    <submittedName>
        <fullName evidence="1">Uncharacterized protein</fullName>
    </submittedName>
</protein>
<evidence type="ECO:0000313" key="1">
    <source>
        <dbReference type="EMBL" id="AHD25602.1"/>
    </source>
</evidence>
<dbReference type="GeneID" id="18126147"/>
<evidence type="ECO:0000313" key="2">
    <source>
        <dbReference type="Proteomes" id="UP000203482"/>
    </source>
</evidence>
<dbReference type="EMBL" id="KF894742">
    <property type="protein sequence ID" value="AHD25602.1"/>
    <property type="molecule type" value="Genomic_DNA"/>
</dbReference>
<name>V9XPZ9_9ABAC</name>
<proteinExistence type="predicted"/>
<accession>V9XPZ9</accession>
<dbReference type="KEGG" id="vg:18126147"/>
<dbReference type="Proteomes" id="UP000203482">
    <property type="component" value="Segment"/>
</dbReference>
<reference evidence="1 2" key="1">
    <citation type="journal article" date="2014" name="Genome Announc.">
        <title>Genome Sequence of an Alphabaculovirus Isolated from Choristoneura murinana.</title>
        <authorList>
            <person name="Rohrmann G.F."/>
            <person name="Erlandson M.A."/>
            <person name="Theilmann D.A."/>
        </authorList>
    </citation>
    <scope>NUCLEOTIDE SEQUENCE [LARGE SCALE GENOMIC DNA]</scope>
    <source>
        <strain evidence="1 2">Darmstadt</strain>
    </source>
</reference>
<gene>
    <name evidence="1" type="ORF">chmu116</name>
</gene>
<dbReference type="RefSeq" id="YP_008992208.1">
    <property type="nucleotide sequence ID" value="NC_023177.1"/>
</dbReference>
<organism evidence="1 2">
    <name type="scientific">Choristoneura murinana nucleopolyhedrovirus</name>
    <dbReference type="NCBI Taxonomy" id="1987479"/>
    <lineage>
        <taxon>Viruses</taxon>
        <taxon>Viruses incertae sedis</taxon>
        <taxon>Naldaviricetes</taxon>
        <taxon>Lefavirales</taxon>
        <taxon>Baculoviridae</taxon>
        <taxon>Alphabaculovirus</taxon>
        <taxon>Alphabaculovirus chomurinanae</taxon>
    </lineage>
</organism>
<sequence length="64" mass="7333">MLLKKCAIFRHASTPTPLYEYERSRKTSLCVSADPAFRARMLLKTCAIFRHASAPTLLFEHECC</sequence>
<keyword evidence="2" id="KW-1185">Reference proteome</keyword>